<dbReference type="InterPro" id="IPR050811">
    <property type="entry name" value="Phosphate_ABC_transporter"/>
</dbReference>
<feature type="signal peptide" evidence="2">
    <location>
        <begin position="1"/>
        <end position="26"/>
    </location>
</feature>
<feature type="domain" description="PBP" evidence="3">
    <location>
        <begin position="22"/>
        <end position="259"/>
    </location>
</feature>
<evidence type="ECO:0000259" key="3">
    <source>
        <dbReference type="Pfam" id="PF12849"/>
    </source>
</evidence>
<evidence type="ECO:0000256" key="1">
    <source>
        <dbReference type="ARBA" id="ARBA00022729"/>
    </source>
</evidence>
<evidence type="ECO:0000313" key="4">
    <source>
        <dbReference type="EMBL" id="MBJ6799576.1"/>
    </source>
</evidence>
<gene>
    <name evidence="4" type="ORF">JFN90_05445</name>
</gene>
<dbReference type="PANTHER" id="PTHR30570:SF1">
    <property type="entry name" value="PHOSPHATE-BINDING PROTEIN PSTS"/>
    <property type="match status" value="1"/>
</dbReference>
<dbReference type="InterPro" id="IPR024370">
    <property type="entry name" value="PBP_domain"/>
</dbReference>
<name>A0ABS0YNL6_9BACT</name>
<accession>A0ABS0YNL6</accession>
<comment type="caution">
    <text evidence="4">The sequence shown here is derived from an EMBL/GenBank/DDBJ whole genome shotgun (WGS) entry which is preliminary data.</text>
</comment>
<sequence length="276" mass="28936">MASFVKAALAVTAVLATFVSPPTSSAAETLRINGTGAGLVVVKPLAEAFQKENRGIVIEMEKSLGSSAAIKAVSRNALDLAISGRTLKPAESAEGLVQQEWGKTPMAVLANRGVRSKGVTLKELAAMYAGSSAKWPGGELVRVVLRPNEDTDTKLTRSMSPEMDRGVGAAQGRKDMLLGITDNEAFESLKKTEGAVAVMALSLALAEPNSVNVLKLDGVLPSVANAASGKYRFVKDMHLVMRKDAPAAVAKFVKFLNSKKGRSIAAKYGLVVPGTK</sequence>
<feature type="chain" id="PRO_5045717648" evidence="2">
    <location>
        <begin position="27"/>
        <end position="276"/>
    </location>
</feature>
<reference evidence="4 5" key="1">
    <citation type="submission" date="2020-12" db="EMBL/GenBank/DDBJ databases">
        <title>Geomonas sp. Red259, isolated from paddy soil.</title>
        <authorList>
            <person name="Xu Z."/>
            <person name="Zhang Z."/>
            <person name="Masuda Y."/>
            <person name="Itoh H."/>
            <person name="Senoo K."/>
        </authorList>
    </citation>
    <scope>NUCLEOTIDE SEQUENCE [LARGE SCALE GENOMIC DNA]</scope>
    <source>
        <strain evidence="4 5">Red259</strain>
    </source>
</reference>
<evidence type="ECO:0000256" key="2">
    <source>
        <dbReference type="SAM" id="SignalP"/>
    </source>
</evidence>
<dbReference type="EMBL" id="JAEMHK010000003">
    <property type="protein sequence ID" value="MBJ6799576.1"/>
    <property type="molecule type" value="Genomic_DNA"/>
</dbReference>
<protein>
    <submittedName>
        <fullName evidence="4">Substrate-binding domain-containing protein</fullName>
    </submittedName>
</protein>
<organism evidence="4 5">
    <name type="scientific">Geomonas propionica</name>
    <dbReference type="NCBI Taxonomy" id="2798582"/>
    <lineage>
        <taxon>Bacteria</taxon>
        <taxon>Pseudomonadati</taxon>
        <taxon>Thermodesulfobacteriota</taxon>
        <taxon>Desulfuromonadia</taxon>
        <taxon>Geobacterales</taxon>
        <taxon>Geobacteraceae</taxon>
        <taxon>Geomonas</taxon>
    </lineage>
</organism>
<keyword evidence="1 2" id="KW-0732">Signal</keyword>
<dbReference type="PANTHER" id="PTHR30570">
    <property type="entry name" value="PERIPLASMIC PHOSPHATE BINDING COMPONENT OF PHOSPHATE ABC TRANSPORTER"/>
    <property type="match status" value="1"/>
</dbReference>
<dbReference type="RefSeq" id="WP_199394088.1">
    <property type="nucleotide sequence ID" value="NZ_JAEMHK010000003.1"/>
</dbReference>
<dbReference type="Proteomes" id="UP000641025">
    <property type="component" value="Unassembled WGS sequence"/>
</dbReference>
<evidence type="ECO:0000313" key="5">
    <source>
        <dbReference type="Proteomes" id="UP000641025"/>
    </source>
</evidence>
<keyword evidence="5" id="KW-1185">Reference proteome</keyword>
<proteinExistence type="predicted"/>
<dbReference type="Pfam" id="PF12849">
    <property type="entry name" value="PBP_like_2"/>
    <property type="match status" value="1"/>
</dbReference>
<dbReference type="Gene3D" id="3.40.190.10">
    <property type="entry name" value="Periplasmic binding protein-like II"/>
    <property type="match status" value="2"/>
</dbReference>
<dbReference type="SUPFAM" id="SSF53850">
    <property type="entry name" value="Periplasmic binding protein-like II"/>
    <property type="match status" value="1"/>
</dbReference>